<dbReference type="InterPro" id="IPR036388">
    <property type="entry name" value="WH-like_DNA-bd_sf"/>
</dbReference>
<name>A0ABW4PAY3_9NOCA</name>
<feature type="domain" description="HD-GYP" evidence="2">
    <location>
        <begin position="261"/>
        <end position="457"/>
    </location>
</feature>
<dbReference type="SMART" id="SM00471">
    <property type="entry name" value="HDc"/>
    <property type="match status" value="1"/>
</dbReference>
<proteinExistence type="predicted"/>
<dbReference type="SUPFAM" id="SSF109604">
    <property type="entry name" value="HD-domain/PDEase-like"/>
    <property type="match status" value="2"/>
</dbReference>
<dbReference type="PANTHER" id="PTHR45228">
    <property type="entry name" value="CYCLIC DI-GMP PHOSPHODIESTERASE TM_0186-RELATED"/>
    <property type="match status" value="1"/>
</dbReference>
<keyword evidence="4" id="KW-1185">Reference proteome</keyword>
<sequence>MHANGAFDAAAGPRRAEVLAALSLAVDLGLGQPMEHMLRSSLIACRLAERVGVPESDRPAVYYGTLVGWIGCHADSHELAALVGDDIAFRADTYGIEMVGWPMLRLILRHAGEDQGAFRRGLTAVTVGWTARSRVTALITSHCTSARVLAARAGLGDGVVDTLSYAFERWDGRGLPAGASGDAIPMASRVVAVADVAEVHLRTAGLGRAVEVVTARSGRQFCPQVVDAFVADAAAITDGLLECDVWSEAVDRAPDRDRRLTPDELDTLLAAMGEFVDFKCPHLLGHSRAVAELARGAARRRGMSEADQRLLFRAGLVHGLGRMGVSNRIWDKAGTLTAADWERVRLYPYLTGRILSRVTGLEDVVAVAAAHRERLDGSGFPRGTTAADLGPAARILGAADGYQRRLEPRPARPAMSADEAAESLRREARSGRLDPESVDAVLAAAGHRPTRRTPWPAGLTDREVQVLRMVAQGSANRDIAAELYISEKTVRNHVERVYGKLGVRNRIQASLAAIDHGLAGHPAGVGH</sequence>
<organism evidence="3 4">
    <name type="scientific">Rhodococcus gannanensis</name>
    <dbReference type="NCBI Taxonomy" id="1960308"/>
    <lineage>
        <taxon>Bacteria</taxon>
        <taxon>Bacillati</taxon>
        <taxon>Actinomycetota</taxon>
        <taxon>Actinomycetes</taxon>
        <taxon>Mycobacteriales</taxon>
        <taxon>Nocardiaceae</taxon>
        <taxon>Rhodococcus</taxon>
    </lineage>
</organism>
<dbReference type="InterPro" id="IPR003607">
    <property type="entry name" value="HD/PDEase_dom"/>
</dbReference>
<evidence type="ECO:0000259" key="2">
    <source>
        <dbReference type="PROSITE" id="PS51832"/>
    </source>
</evidence>
<evidence type="ECO:0000313" key="4">
    <source>
        <dbReference type="Proteomes" id="UP001597286"/>
    </source>
</evidence>
<dbReference type="Proteomes" id="UP001597286">
    <property type="component" value="Unassembled WGS sequence"/>
</dbReference>
<dbReference type="Pfam" id="PF13487">
    <property type="entry name" value="HD_5"/>
    <property type="match status" value="1"/>
</dbReference>
<evidence type="ECO:0000313" key="3">
    <source>
        <dbReference type="EMBL" id="MFD1815161.1"/>
    </source>
</evidence>
<feature type="domain" description="HD-GYP" evidence="2">
    <location>
        <begin position="11"/>
        <end position="245"/>
    </location>
</feature>
<feature type="domain" description="HTH luxR-type" evidence="1">
    <location>
        <begin position="449"/>
        <end position="517"/>
    </location>
</feature>
<comment type="caution">
    <text evidence="3">The sequence shown here is derived from an EMBL/GenBank/DDBJ whole genome shotgun (WGS) entry which is preliminary data.</text>
</comment>
<dbReference type="InterPro" id="IPR000792">
    <property type="entry name" value="Tscrpt_reg_LuxR_C"/>
</dbReference>
<dbReference type="RefSeq" id="WP_378487605.1">
    <property type="nucleotide sequence ID" value="NZ_JBHUFB010000020.1"/>
</dbReference>
<dbReference type="InterPro" id="IPR037522">
    <property type="entry name" value="HD_GYP_dom"/>
</dbReference>
<gene>
    <name evidence="3" type="ORF">ACFSJG_23330</name>
</gene>
<dbReference type="SUPFAM" id="SSF46894">
    <property type="entry name" value="C-terminal effector domain of the bipartite response regulators"/>
    <property type="match status" value="1"/>
</dbReference>
<evidence type="ECO:0000259" key="1">
    <source>
        <dbReference type="PROSITE" id="PS50043"/>
    </source>
</evidence>
<dbReference type="PROSITE" id="PS50043">
    <property type="entry name" value="HTH_LUXR_2"/>
    <property type="match status" value="1"/>
</dbReference>
<dbReference type="InterPro" id="IPR016032">
    <property type="entry name" value="Sig_transdc_resp-reg_C-effctor"/>
</dbReference>
<dbReference type="CDD" id="cd06170">
    <property type="entry name" value="LuxR_C_like"/>
    <property type="match status" value="1"/>
</dbReference>
<dbReference type="Gene3D" id="1.10.10.10">
    <property type="entry name" value="Winged helix-like DNA-binding domain superfamily/Winged helix DNA-binding domain"/>
    <property type="match status" value="1"/>
</dbReference>
<dbReference type="PROSITE" id="PS00622">
    <property type="entry name" value="HTH_LUXR_1"/>
    <property type="match status" value="1"/>
</dbReference>
<dbReference type="SMART" id="SM00421">
    <property type="entry name" value="HTH_LUXR"/>
    <property type="match status" value="1"/>
</dbReference>
<dbReference type="Gene3D" id="1.10.3210.10">
    <property type="entry name" value="Hypothetical protein af1432"/>
    <property type="match status" value="2"/>
</dbReference>
<dbReference type="PRINTS" id="PR00038">
    <property type="entry name" value="HTHLUXR"/>
</dbReference>
<dbReference type="InterPro" id="IPR052020">
    <property type="entry name" value="Cyclic_di-GMP/3'3'-cGAMP_PDE"/>
</dbReference>
<accession>A0ABW4PAY3</accession>
<dbReference type="CDD" id="cd00077">
    <property type="entry name" value="HDc"/>
    <property type="match status" value="1"/>
</dbReference>
<reference evidence="4" key="1">
    <citation type="journal article" date="2019" name="Int. J. Syst. Evol. Microbiol.">
        <title>The Global Catalogue of Microorganisms (GCM) 10K type strain sequencing project: providing services to taxonomists for standard genome sequencing and annotation.</title>
        <authorList>
            <consortium name="The Broad Institute Genomics Platform"/>
            <consortium name="The Broad Institute Genome Sequencing Center for Infectious Disease"/>
            <person name="Wu L."/>
            <person name="Ma J."/>
        </authorList>
    </citation>
    <scope>NUCLEOTIDE SEQUENCE [LARGE SCALE GENOMIC DNA]</scope>
    <source>
        <strain evidence="4">DT72</strain>
    </source>
</reference>
<protein>
    <submittedName>
        <fullName evidence="3">HD domain-containing phosphohydrolase</fullName>
    </submittedName>
</protein>
<dbReference type="EMBL" id="JBHUFB010000020">
    <property type="protein sequence ID" value="MFD1815161.1"/>
    <property type="molecule type" value="Genomic_DNA"/>
</dbReference>
<dbReference type="PROSITE" id="PS51832">
    <property type="entry name" value="HD_GYP"/>
    <property type="match status" value="2"/>
</dbReference>
<dbReference type="PANTHER" id="PTHR45228:SF5">
    <property type="entry name" value="CYCLIC DI-GMP PHOSPHODIESTERASE VC_1348-RELATED"/>
    <property type="match status" value="1"/>
</dbReference>
<dbReference type="Pfam" id="PF00196">
    <property type="entry name" value="GerE"/>
    <property type="match status" value="1"/>
</dbReference>